<accession>A0A0D1YU37</accession>
<dbReference type="RefSeq" id="XP_016214055.1">
    <property type="nucleotide sequence ID" value="XM_016357853.1"/>
</dbReference>
<reference evidence="1 2" key="1">
    <citation type="submission" date="2015-01" db="EMBL/GenBank/DDBJ databases">
        <title>The Genome Sequence of Ochroconis gallopava CBS43764.</title>
        <authorList>
            <consortium name="The Broad Institute Genomics Platform"/>
            <person name="Cuomo C."/>
            <person name="de Hoog S."/>
            <person name="Gorbushina A."/>
            <person name="Stielow B."/>
            <person name="Teixiera M."/>
            <person name="Abouelleil A."/>
            <person name="Chapman S.B."/>
            <person name="Priest M."/>
            <person name="Young S.K."/>
            <person name="Wortman J."/>
            <person name="Nusbaum C."/>
            <person name="Birren B."/>
        </authorList>
    </citation>
    <scope>NUCLEOTIDE SEQUENCE [LARGE SCALE GENOMIC DNA]</scope>
    <source>
        <strain evidence="1 2">CBS 43764</strain>
    </source>
</reference>
<sequence>MVDQPLAFIPSVKSMFAAGRDPSTAFKDIRSPSKLRNRIRAQKRKYFDYRFVNAGQVSQPHYAASEHYAFFAPTFPADLSTCQTVNLTKQQLFKEAQFTAPLYRKGSCACCRSWRARDAEWRKRAAREEAYNWNKIKLHQDFSDVSGWDCTKYDELAYQDVEDYWDEVYCHSCELWETEFGAPNLLPGYEGDELQTVYDLESLVINALAGLGKPVEEEFGWEYLAMDEWDSPELPWVSDQTDVVEEEDDFELL</sequence>
<dbReference type="Proteomes" id="UP000053259">
    <property type="component" value="Unassembled WGS sequence"/>
</dbReference>
<keyword evidence="2" id="KW-1185">Reference proteome</keyword>
<dbReference type="RefSeq" id="XP_016214056.1">
    <property type="nucleotide sequence ID" value="XM_016357854.1"/>
</dbReference>
<gene>
    <name evidence="1" type="ORF">PV09_04497</name>
</gene>
<evidence type="ECO:0000313" key="1">
    <source>
        <dbReference type="EMBL" id="KIW04187.1"/>
    </source>
</evidence>
<dbReference type="OrthoDB" id="5423564at2759"/>
<organism evidence="1 2">
    <name type="scientific">Verruconis gallopava</name>
    <dbReference type="NCBI Taxonomy" id="253628"/>
    <lineage>
        <taxon>Eukaryota</taxon>
        <taxon>Fungi</taxon>
        <taxon>Dikarya</taxon>
        <taxon>Ascomycota</taxon>
        <taxon>Pezizomycotina</taxon>
        <taxon>Dothideomycetes</taxon>
        <taxon>Pleosporomycetidae</taxon>
        <taxon>Venturiales</taxon>
        <taxon>Sympoventuriaceae</taxon>
        <taxon>Verruconis</taxon>
    </lineage>
</organism>
<protein>
    <submittedName>
        <fullName evidence="1">Uncharacterized protein</fullName>
    </submittedName>
</protein>
<proteinExistence type="predicted"/>
<dbReference type="GeneID" id="27312470"/>
<dbReference type="VEuPathDB" id="FungiDB:PV09_04497"/>
<evidence type="ECO:0000313" key="2">
    <source>
        <dbReference type="Proteomes" id="UP000053259"/>
    </source>
</evidence>
<dbReference type="EMBL" id="KN847541">
    <property type="protein sequence ID" value="KIW04187.1"/>
    <property type="molecule type" value="Genomic_DNA"/>
</dbReference>
<dbReference type="HOGENOM" id="CLU_1099207_0_0_1"/>
<dbReference type="AlphaFoldDB" id="A0A0D1YU37"/>
<name>A0A0D1YU37_9PEZI</name>
<dbReference type="EMBL" id="KN847541">
    <property type="protein sequence ID" value="KIW04186.1"/>
    <property type="molecule type" value="Genomic_DNA"/>
</dbReference>